<sequence>MQIPRVAGTQHVPWPRRLHHHAAWCAPQQSVPLPRVALTRTSRAAHKGAAPPYDHTVSPD</sequence>
<dbReference type="AlphaFoldDB" id="A0A1A9MH36"/>
<organism evidence="1 2">
    <name type="scientific">Xanthomonas floridensis</name>
    <dbReference type="NCBI Taxonomy" id="1843580"/>
    <lineage>
        <taxon>Bacteria</taxon>
        <taxon>Pseudomonadati</taxon>
        <taxon>Pseudomonadota</taxon>
        <taxon>Gammaproteobacteria</taxon>
        <taxon>Lysobacterales</taxon>
        <taxon>Lysobacteraceae</taxon>
        <taxon>Xanthomonas</taxon>
    </lineage>
</organism>
<evidence type="ECO:0000313" key="2">
    <source>
        <dbReference type="Proteomes" id="UP000077659"/>
    </source>
</evidence>
<comment type="caution">
    <text evidence="1">The sequence shown here is derived from an EMBL/GenBank/DDBJ whole genome shotgun (WGS) entry which is preliminary data.</text>
</comment>
<proteinExistence type="predicted"/>
<protein>
    <submittedName>
        <fullName evidence="1">Uncharacterized protein</fullName>
    </submittedName>
</protein>
<dbReference type="Proteomes" id="UP000077659">
    <property type="component" value="Unassembled WGS sequence"/>
</dbReference>
<gene>
    <name evidence="1" type="ORF">A7D17_00680</name>
</gene>
<reference evidence="1 2" key="1">
    <citation type="submission" date="2016-05" db="EMBL/GenBank/DDBJ databases">
        <title>Pathogenic, phenotypic and molecular characterisation of Xanthomonas nasturtii sp. nov. and Xanthomonas floridensis sp. nov., new species of Xanthomonas associated with watercress production in Florida.</title>
        <authorList>
            <person name="Vicente J.G."/>
            <person name="Rothwell S."/>
            <person name="Holub E.B."/>
            <person name="Studholme D.J."/>
        </authorList>
    </citation>
    <scope>NUCLEOTIDE SEQUENCE [LARGE SCALE GENOMIC DNA]</scope>
    <source>
        <strain evidence="1 2">WHRI 8848</strain>
    </source>
</reference>
<name>A0A1A9MH36_9XANT</name>
<evidence type="ECO:0000313" key="1">
    <source>
        <dbReference type="EMBL" id="OAG69369.1"/>
    </source>
</evidence>
<accession>A0A1A9MH36</accession>
<dbReference type="EMBL" id="LXNG01000001">
    <property type="protein sequence ID" value="OAG69369.1"/>
    <property type="molecule type" value="Genomic_DNA"/>
</dbReference>